<reference evidence="2" key="2">
    <citation type="submission" date="2022-01" db="EMBL/GenBank/DDBJ databases">
        <authorList>
            <person name="Yamashiro T."/>
            <person name="Shiraishi A."/>
            <person name="Satake H."/>
            <person name="Nakayama K."/>
        </authorList>
    </citation>
    <scope>NUCLEOTIDE SEQUENCE</scope>
</reference>
<name>A0ABQ5AEJ9_9ASTR</name>
<feature type="coiled-coil region" evidence="1">
    <location>
        <begin position="43"/>
        <end position="70"/>
    </location>
</feature>
<organism evidence="2 3">
    <name type="scientific">Tanacetum coccineum</name>
    <dbReference type="NCBI Taxonomy" id="301880"/>
    <lineage>
        <taxon>Eukaryota</taxon>
        <taxon>Viridiplantae</taxon>
        <taxon>Streptophyta</taxon>
        <taxon>Embryophyta</taxon>
        <taxon>Tracheophyta</taxon>
        <taxon>Spermatophyta</taxon>
        <taxon>Magnoliopsida</taxon>
        <taxon>eudicotyledons</taxon>
        <taxon>Gunneridae</taxon>
        <taxon>Pentapetalae</taxon>
        <taxon>asterids</taxon>
        <taxon>campanulids</taxon>
        <taxon>Asterales</taxon>
        <taxon>Asteraceae</taxon>
        <taxon>Asteroideae</taxon>
        <taxon>Anthemideae</taxon>
        <taxon>Anthemidinae</taxon>
        <taxon>Tanacetum</taxon>
    </lineage>
</organism>
<accession>A0ABQ5AEJ9</accession>
<sequence length="111" mass="12689">MANPGSVARRAIDELAEFSGETEISKSMKFFKLQQISKAKCFINILRDEAQQSRNRLAQLNAMIIEMEAMDDPNEVYDSLKCLREDMLAENHKLMGLNQFVADAEEDIDMK</sequence>
<keyword evidence="1" id="KW-0175">Coiled coil</keyword>
<proteinExistence type="predicted"/>
<dbReference type="Proteomes" id="UP001151760">
    <property type="component" value="Unassembled WGS sequence"/>
</dbReference>
<reference evidence="2" key="1">
    <citation type="journal article" date="2022" name="Int. J. Mol. Sci.">
        <title>Draft Genome of Tanacetum Coccineum: Genomic Comparison of Closely Related Tanacetum-Family Plants.</title>
        <authorList>
            <person name="Yamashiro T."/>
            <person name="Shiraishi A."/>
            <person name="Nakayama K."/>
            <person name="Satake H."/>
        </authorList>
    </citation>
    <scope>NUCLEOTIDE SEQUENCE</scope>
</reference>
<evidence type="ECO:0000313" key="2">
    <source>
        <dbReference type="EMBL" id="GJT01085.1"/>
    </source>
</evidence>
<protein>
    <submittedName>
        <fullName evidence="2">Uncharacterized protein</fullName>
    </submittedName>
</protein>
<gene>
    <name evidence="2" type="ORF">Tco_0822254</name>
</gene>
<comment type="caution">
    <text evidence="2">The sequence shown here is derived from an EMBL/GenBank/DDBJ whole genome shotgun (WGS) entry which is preliminary data.</text>
</comment>
<dbReference type="EMBL" id="BQNB010012244">
    <property type="protein sequence ID" value="GJT01085.1"/>
    <property type="molecule type" value="Genomic_DNA"/>
</dbReference>
<keyword evidence="3" id="KW-1185">Reference proteome</keyword>
<evidence type="ECO:0000256" key="1">
    <source>
        <dbReference type="SAM" id="Coils"/>
    </source>
</evidence>
<evidence type="ECO:0000313" key="3">
    <source>
        <dbReference type="Proteomes" id="UP001151760"/>
    </source>
</evidence>